<sequence>MSTPPPPPSSTAITIVVADDHDMVRAGLVALISRMAGMRVLAQARDGEELLGVLASWTPDIVLCDISMPRMDGMQSLQQLRARHPSVRVVMLSMHDGAAYVRRALQNGASGYLMKDAAPVELEYALRAVATTGSYFAGAVTQALLASDEEQPAGTLTERQREILTLTAKGRSSKEIGHALGLSANTVNVHRARVMQRLGVHNVAALTRYAMRAGLLATAA</sequence>
<dbReference type="PRINTS" id="PR00038">
    <property type="entry name" value="HTHLUXR"/>
</dbReference>
<dbReference type="InterPro" id="IPR011006">
    <property type="entry name" value="CheY-like_superfamily"/>
</dbReference>
<dbReference type="Pfam" id="PF00196">
    <property type="entry name" value="GerE"/>
    <property type="match status" value="1"/>
</dbReference>
<dbReference type="RefSeq" id="WP_201688124.1">
    <property type="nucleotide sequence ID" value="NZ_JAEQND010000003.1"/>
</dbReference>
<organism evidence="6 7">
    <name type="scientific">Ramlibacter alkalitolerans</name>
    <dbReference type="NCBI Taxonomy" id="2039631"/>
    <lineage>
        <taxon>Bacteria</taxon>
        <taxon>Pseudomonadati</taxon>
        <taxon>Pseudomonadota</taxon>
        <taxon>Betaproteobacteria</taxon>
        <taxon>Burkholderiales</taxon>
        <taxon>Comamonadaceae</taxon>
        <taxon>Ramlibacter</taxon>
    </lineage>
</organism>
<dbReference type="Pfam" id="PF00072">
    <property type="entry name" value="Response_reg"/>
    <property type="match status" value="1"/>
</dbReference>
<dbReference type="InterPro" id="IPR000792">
    <property type="entry name" value="Tscrpt_reg_LuxR_C"/>
</dbReference>
<dbReference type="InterPro" id="IPR058245">
    <property type="entry name" value="NreC/VraR/RcsB-like_REC"/>
</dbReference>
<feature type="domain" description="Response regulatory" evidence="5">
    <location>
        <begin position="14"/>
        <end position="130"/>
    </location>
</feature>
<dbReference type="EMBL" id="JAEQND010000003">
    <property type="protein sequence ID" value="MBL0424899.1"/>
    <property type="molecule type" value="Genomic_DNA"/>
</dbReference>
<comment type="caution">
    <text evidence="6">The sequence shown here is derived from an EMBL/GenBank/DDBJ whole genome shotgun (WGS) entry which is preliminary data.</text>
</comment>
<accession>A0ABS1JL27</accession>
<feature type="modified residue" description="4-aspartylphosphate" evidence="3">
    <location>
        <position position="65"/>
    </location>
</feature>
<proteinExistence type="predicted"/>
<dbReference type="PANTHER" id="PTHR43214">
    <property type="entry name" value="TWO-COMPONENT RESPONSE REGULATOR"/>
    <property type="match status" value="1"/>
</dbReference>
<feature type="domain" description="HTH luxR-type" evidence="4">
    <location>
        <begin position="149"/>
        <end position="214"/>
    </location>
</feature>
<keyword evidence="2" id="KW-0238">DNA-binding</keyword>
<reference evidence="6 7" key="1">
    <citation type="journal article" date="2017" name="Int. J. Syst. Evol. Microbiol.">
        <title>Ramlibacter alkalitolerans sp. nov., alkali-tolerant bacterium isolated from soil of ginseng.</title>
        <authorList>
            <person name="Lee D.H."/>
            <person name="Cha C.J."/>
        </authorList>
    </citation>
    <scope>NUCLEOTIDE SEQUENCE [LARGE SCALE GENOMIC DNA]</scope>
    <source>
        <strain evidence="6 7">KACC 19305</strain>
    </source>
</reference>
<dbReference type="PROSITE" id="PS00622">
    <property type="entry name" value="HTH_LUXR_1"/>
    <property type="match status" value="1"/>
</dbReference>
<dbReference type="PROSITE" id="PS50110">
    <property type="entry name" value="RESPONSE_REGULATORY"/>
    <property type="match status" value="1"/>
</dbReference>
<dbReference type="CDD" id="cd17535">
    <property type="entry name" value="REC_NarL-like"/>
    <property type="match status" value="1"/>
</dbReference>
<evidence type="ECO:0000313" key="7">
    <source>
        <dbReference type="Proteomes" id="UP000622707"/>
    </source>
</evidence>
<keyword evidence="7" id="KW-1185">Reference proteome</keyword>
<evidence type="ECO:0000313" key="6">
    <source>
        <dbReference type="EMBL" id="MBL0424899.1"/>
    </source>
</evidence>
<keyword evidence="1 3" id="KW-0597">Phosphoprotein</keyword>
<evidence type="ECO:0000256" key="2">
    <source>
        <dbReference type="ARBA" id="ARBA00023125"/>
    </source>
</evidence>
<dbReference type="PROSITE" id="PS50043">
    <property type="entry name" value="HTH_LUXR_2"/>
    <property type="match status" value="1"/>
</dbReference>
<dbReference type="Proteomes" id="UP000622707">
    <property type="component" value="Unassembled WGS sequence"/>
</dbReference>
<dbReference type="InterPro" id="IPR039420">
    <property type="entry name" value="WalR-like"/>
</dbReference>
<dbReference type="PANTHER" id="PTHR43214:SF43">
    <property type="entry name" value="TWO-COMPONENT RESPONSE REGULATOR"/>
    <property type="match status" value="1"/>
</dbReference>
<dbReference type="InterPro" id="IPR016032">
    <property type="entry name" value="Sig_transdc_resp-reg_C-effctor"/>
</dbReference>
<dbReference type="SUPFAM" id="SSF46894">
    <property type="entry name" value="C-terminal effector domain of the bipartite response regulators"/>
    <property type="match status" value="1"/>
</dbReference>
<gene>
    <name evidence="6" type="ORF">JI746_07250</name>
</gene>
<protein>
    <submittedName>
        <fullName evidence="6">Response regulator transcription factor</fullName>
    </submittedName>
</protein>
<evidence type="ECO:0000256" key="1">
    <source>
        <dbReference type="ARBA" id="ARBA00022553"/>
    </source>
</evidence>
<evidence type="ECO:0000259" key="4">
    <source>
        <dbReference type="PROSITE" id="PS50043"/>
    </source>
</evidence>
<dbReference type="SMART" id="SM00448">
    <property type="entry name" value="REC"/>
    <property type="match status" value="1"/>
</dbReference>
<evidence type="ECO:0000256" key="3">
    <source>
        <dbReference type="PROSITE-ProRule" id="PRU00169"/>
    </source>
</evidence>
<dbReference type="SUPFAM" id="SSF52172">
    <property type="entry name" value="CheY-like"/>
    <property type="match status" value="1"/>
</dbReference>
<evidence type="ECO:0000259" key="5">
    <source>
        <dbReference type="PROSITE" id="PS50110"/>
    </source>
</evidence>
<dbReference type="CDD" id="cd06170">
    <property type="entry name" value="LuxR_C_like"/>
    <property type="match status" value="1"/>
</dbReference>
<dbReference type="Gene3D" id="3.40.50.2300">
    <property type="match status" value="1"/>
</dbReference>
<name>A0ABS1JL27_9BURK</name>
<dbReference type="SMART" id="SM00421">
    <property type="entry name" value="HTH_LUXR"/>
    <property type="match status" value="1"/>
</dbReference>
<dbReference type="InterPro" id="IPR001789">
    <property type="entry name" value="Sig_transdc_resp-reg_receiver"/>
</dbReference>